<gene>
    <name evidence="2" type="ORF">D1639_10965</name>
</gene>
<reference evidence="2" key="1">
    <citation type="submission" date="2018-08" db="EMBL/GenBank/DDBJ databases">
        <title>Murine metabolic-syndrome-specific gut microbial biobank.</title>
        <authorList>
            <person name="Liu C."/>
        </authorList>
    </citation>
    <scope>NUCLEOTIDE SEQUENCE [LARGE SCALE GENOMIC DNA]</scope>
    <source>
        <strain evidence="2">Z82</strain>
    </source>
</reference>
<protein>
    <submittedName>
        <fullName evidence="2">DUF4065 domain-containing protein</fullName>
    </submittedName>
</protein>
<comment type="caution">
    <text evidence="2">The sequence shown here is derived from an EMBL/GenBank/DDBJ whole genome shotgun (WGS) entry which is preliminary data.</text>
</comment>
<dbReference type="AlphaFoldDB" id="A0A7C9JT04"/>
<sequence>MRSIDIANLFIIRHGGSIWPTNLSLNKLVYLSQVESLRCTDGTPLFSDAIEAWDYGPVEPAVYHSFKGYGRATIDRPSASGMLNVSDFPGGAVDIVDGVAEKYGRLTPFDLVNITHRPGGAWRSRYVRGQNNEIRINDIMESCDYRLEPDLEDTLIACVIAAKRKWPNALRMLEDS</sequence>
<evidence type="ECO:0000313" key="2">
    <source>
        <dbReference type="EMBL" id="NBI35537.1"/>
    </source>
</evidence>
<organism evidence="2">
    <name type="scientific">Muribaculaceae bacterium Z82</name>
    <dbReference type="NCBI Taxonomy" id="2304548"/>
    <lineage>
        <taxon>Bacteria</taxon>
        <taxon>Pseudomonadati</taxon>
        <taxon>Bacteroidota</taxon>
        <taxon>Bacteroidia</taxon>
        <taxon>Bacteroidales</taxon>
        <taxon>Muribaculaceae</taxon>
    </lineage>
</organism>
<proteinExistence type="predicted"/>
<dbReference type="EMBL" id="QWKH01000149">
    <property type="protein sequence ID" value="NBI35537.1"/>
    <property type="molecule type" value="Genomic_DNA"/>
</dbReference>
<feature type="domain" description="Antitoxin SocA-like Panacea" evidence="1">
    <location>
        <begin position="25"/>
        <end position="122"/>
    </location>
</feature>
<dbReference type="Pfam" id="PF13274">
    <property type="entry name" value="SocA_Panacea"/>
    <property type="match status" value="1"/>
</dbReference>
<evidence type="ECO:0000259" key="1">
    <source>
        <dbReference type="Pfam" id="PF13274"/>
    </source>
</evidence>
<name>A0A7C9JT04_9BACT</name>
<dbReference type="InterPro" id="IPR025272">
    <property type="entry name" value="SocA_Panacea"/>
</dbReference>
<accession>A0A7C9JT04</accession>